<name>A0ABQ1Q5T2_9BACI</name>
<evidence type="ECO:0000313" key="1">
    <source>
        <dbReference type="EMBL" id="GGD12979.1"/>
    </source>
</evidence>
<dbReference type="Proteomes" id="UP000642571">
    <property type="component" value="Unassembled WGS sequence"/>
</dbReference>
<keyword evidence="2" id="KW-1185">Reference proteome</keyword>
<comment type="caution">
    <text evidence="1">The sequence shown here is derived from an EMBL/GenBank/DDBJ whole genome shotgun (WGS) entry which is preliminary data.</text>
</comment>
<reference evidence="2" key="1">
    <citation type="journal article" date="2019" name="Int. J. Syst. Evol. Microbiol.">
        <title>The Global Catalogue of Microorganisms (GCM) 10K type strain sequencing project: providing services to taxonomists for standard genome sequencing and annotation.</title>
        <authorList>
            <consortium name="The Broad Institute Genomics Platform"/>
            <consortium name="The Broad Institute Genome Sequencing Center for Infectious Disease"/>
            <person name="Wu L."/>
            <person name="Ma J."/>
        </authorList>
    </citation>
    <scope>NUCLEOTIDE SEQUENCE [LARGE SCALE GENOMIC DNA]</scope>
    <source>
        <strain evidence="2">CGMCC 1.15353</strain>
    </source>
</reference>
<organism evidence="1 2">
    <name type="scientific">Pontibacillus salipaludis</name>
    <dbReference type="NCBI Taxonomy" id="1697394"/>
    <lineage>
        <taxon>Bacteria</taxon>
        <taxon>Bacillati</taxon>
        <taxon>Bacillota</taxon>
        <taxon>Bacilli</taxon>
        <taxon>Bacillales</taxon>
        <taxon>Bacillaceae</taxon>
        <taxon>Pontibacillus</taxon>
    </lineage>
</organism>
<evidence type="ECO:0000313" key="2">
    <source>
        <dbReference type="Proteomes" id="UP000642571"/>
    </source>
</evidence>
<accession>A0ABQ1Q5T2</accession>
<gene>
    <name evidence="1" type="ORF">GCM10011389_20700</name>
</gene>
<dbReference type="RefSeq" id="WP_188653458.1">
    <property type="nucleotide sequence ID" value="NZ_BMIN01000008.1"/>
</dbReference>
<proteinExistence type="predicted"/>
<dbReference type="EMBL" id="BMIN01000008">
    <property type="protein sequence ID" value="GGD12979.1"/>
    <property type="molecule type" value="Genomic_DNA"/>
</dbReference>
<sequence>MANQRGSGTAYYIGTSLSEDAMYSLVAAIIEETQLGSIESPDGVEVSLHSGEARLYEIVMNHNNLPLSYNRYELQPYSCTFYEIVDGGKWIELSTSYATRGTLYRHFRIFLLDSM</sequence>
<protein>
    <submittedName>
        <fullName evidence="1">Uncharacterized protein</fullName>
    </submittedName>
</protein>